<dbReference type="PANTHER" id="PTHR11839:SF12">
    <property type="entry name" value="ADP COMPOUNDS HYDROLASE NUDE"/>
    <property type="match status" value="1"/>
</dbReference>
<dbReference type="Pfam" id="PF00293">
    <property type="entry name" value="NUDIX"/>
    <property type="match status" value="1"/>
</dbReference>
<dbReference type="PRINTS" id="PR00502">
    <property type="entry name" value="NUDIXFAMILY"/>
</dbReference>
<feature type="domain" description="Nudix hydrolase" evidence="5">
    <location>
        <begin position="60"/>
        <end position="191"/>
    </location>
</feature>
<protein>
    <submittedName>
        <fullName evidence="6">ADP-ribose diphosphatase</fullName>
    </submittedName>
</protein>
<dbReference type="PATRIC" id="fig|1315283.4.peg.119"/>
<dbReference type="Proteomes" id="UP000065261">
    <property type="component" value="Chromosome I"/>
</dbReference>
<dbReference type="KEGG" id="ptn:PTRA_a0141"/>
<dbReference type="NCBIfam" id="NF008736">
    <property type="entry name" value="PRK11762.1"/>
    <property type="match status" value="1"/>
</dbReference>
<dbReference type="PROSITE" id="PS51462">
    <property type="entry name" value="NUDIX"/>
    <property type="match status" value="1"/>
</dbReference>
<dbReference type="PANTHER" id="PTHR11839">
    <property type="entry name" value="UDP/ADP-SUGAR PYROPHOSPHATASE"/>
    <property type="match status" value="1"/>
</dbReference>
<dbReference type="GO" id="GO:0005829">
    <property type="term" value="C:cytosol"/>
    <property type="evidence" value="ECO:0007669"/>
    <property type="project" value="TreeGrafter"/>
</dbReference>
<dbReference type="GO" id="GO:0019693">
    <property type="term" value="P:ribose phosphate metabolic process"/>
    <property type="evidence" value="ECO:0007669"/>
    <property type="project" value="TreeGrafter"/>
</dbReference>
<proteinExistence type="inferred from homology"/>
<evidence type="ECO:0000259" key="5">
    <source>
        <dbReference type="PROSITE" id="PS51462"/>
    </source>
</evidence>
<gene>
    <name evidence="6" type="primary">nudE</name>
    <name evidence="6" type="ORF">PTRA_a0141</name>
</gene>
<dbReference type="GO" id="GO:0019144">
    <property type="term" value="F:ADP-sugar diphosphatase activity"/>
    <property type="evidence" value="ECO:0007669"/>
    <property type="project" value="TreeGrafter"/>
</dbReference>
<name>A0A0U2LJS5_9GAMM</name>
<dbReference type="InterPro" id="IPR020084">
    <property type="entry name" value="NUDIX_hydrolase_CS"/>
</dbReference>
<dbReference type="SUPFAM" id="SSF55811">
    <property type="entry name" value="Nudix"/>
    <property type="match status" value="1"/>
</dbReference>
<organism evidence="6">
    <name type="scientific">Pseudoalteromonas translucida KMM 520</name>
    <dbReference type="NCBI Taxonomy" id="1315283"/>
    <lineage>
        <taxon>Bacteria</taxon>
        <taxon>Pseudomonadati</taxon>
        <taxon>Pseudomonadota</taxon>
        <taxon>Gammaproteobacteria</taxon>
        <taxon>Alteromonadales</taxon>
        <taxon>Pseudoalteromonadaceae</taxon>
        <taxon>Pseudoalteromonas</taxon>
    </lineage>
</organism>
<dbReference type="Gene3D" id="3.90.79.10">
    <property type="entry name" value="Nucleoside Triphosphate Pyrophosphohydrolase"/>
    <property type="match status" value="1"/>
</dbReference>
<evidence type="ECO:0000256" key="4">
    <source>
        <dbReference type="SAM" id="MobiDB-lite"/>
    </source>
</evidence>
<dbReference type="InterPro" id="IPR020476">
    <property type="entry name" value="Nudix_hydrolase"/>
</dbReference>
<evidence type="ECO:0000256" key="3">
    <source>
        <dbReference type="RuleBase" id="RU003476"/>
    </source>
</evidence>
<dbReference type="FunFam" id="3.90.79.10:FF:000006">
    <property type="entry name" value="ADP compounds hydrolase NudE"/>
    <property type="match status" value="1"/>
</dbReference>
<comment type="similarity">
    <text evidence="3">Belongs to the Nudix hydrolase family.</text>
</comment>
<dbReference type="PROSITE" id="PS00893">
    <property type="entry name" value="NUDIX_BOX"/>
    <property type="match status" value="1"/>
</dbReference>
<evidence type="ECO:0000313" key="7">
    <source>
        <dbReference type="Proteomes" id="UP000065261"/>
    </source>
</evidence>
<dbReference type="AlphaFoldDB" id="A0A0U2LJS5"/>
<comment type="cofactor">
    <cofactor evidence="1">
        <name>Mg(2+)</name>
        <dbReference type="ChEBI" id="CHEBI:18420"/>
    </cofactor>
</comment>
<feature type="compositionally biased region" description="Basic and acidic residues" evidence="4">
    <location>
        <begin position="1"/>
        <end position="10"/>
    </location>
</feature>
<feature type="region of interest" description="Disordered" evidence="4">
    <location>
        <begin position="1"/>
        <end position="21"/>
    </location>
</feature>
<evidence type="ECO:0000313" key="6">
    <source>
        <dbReference type="EMBL" id="ALS31526.1"/>
    </source>
</evidence>
<dbReference type="CDD" id="cd24156">
    <property type="entry name" value="NUDIX_ADPRase_NudE"/>
    <property type="match status" value="1"/>
</dbReference>
<sequence length="203" mass="22804">MIKHNCHDSKLTPMTQKKHPIPPQILSNKVVAKSRLFTVESLELKFSNNEERQYERIRGGGRGAVMIVPLTKDNELLLVREYCAGTNDYQLGFPKGLIDPGETPEQAANRELKEEVGFGADYLKRLKAVSIAPSHFNTTMHIMVAKQLYSQTLPGDEPEPLVVVKWPLTDWQSLLTQDDFTEARSVAALLLLDQYLASGVIDE</sequence>
<evidence type="ECO:0000256" key="1">
    <source>
        <dbReference type="ARBA" id="ARBA00001946"/>
    </source>
</evidence>
<evidence type="ECO:0000256" key="2">
    <source>
        <dbReference type="ARBA" id="ARBA00022801"/>
    </source>
</evidence>
<reference evidence="6 7" key="1">
    <citation type="submission" date="2015-03" db="EMBL/GenBank/DDBJ databases">
        <authorList>
            <person name="Murphy D."/>
        </authorList>
    </citation>
    <scope>NUCLEOTIDE SEQUENCE [LARGE SCALE GENOMIC DNA]</scope>
    <source>
        <strain evidence="6 7">KMM 520</strain>
    </source>
</reference>
<keyword evidence="2 3" id="KW-0378">Hydrolase</keyword>
<dbReference type="EMBL" id="CP011034">
    <property type="protein sequence ID" value="ALS31526.1"/>
    <property type="molecule type" value="Genomic_DNA"/>
</dbReference>
<accession>A0A0U2LJS5</accession>
<dbReference type="InterPro" id="IPR015797">
    <property type="entry name" value="NUDIX_hydrolase-like_dom_sf"/>
</dbReference>
<dbReference type="InterPro" id="IPR000086">
    <property type="entry name" value="NUDIX_hydrolase_dom"/>
</dbReference>
<dbReference type="GO" id="GO:0006753">
    <property type="term" value="P:nucleoside phosphate metabolic process"/>
    <property type="evidence" value="ECO:0007669"/>
    <property type="project" value="TreeGrafter"/>
</dbReference>